<evidence type="ECO:0000256" key="1">
    <source>
        <dbReference type="ARBA" id="ARBA00009995"/>
    </source>
</evidence>
<evidence type="ECO:0000256" key="2">
    <source>
        <dbReference type="ARBA" id="ARBA00022676"/>
    </source>
</evidence>
<reference evidence="6 7" key="1">
    <citation type="submission" date="2022-05" db="EMBL/GenBank/DDBJ databases">
        <title>A multi-omics perspective on studying reproductive biology in Daphnia sinensis.</title>
        <authorList>
            <person name="Jia J."/>
        </authorList>
    </citation>
    <scope>NUCLEOTIDE SEQUENCE [LARGE SCALE GENOMIC DNA]</scope>
    <source>
        <strain evidence="6 7">WSL</strain>
    </source>
</reference>
<evidence type="ECO:0000313" key="7">
    <source>
        <dbReference type="Proteomes" id="UP000820818"/>
    </source>
</evidence>
<dbReference type="GO" id="GO:0008194">
    <property type="term" value="F:UDP-glycosyltransferase activity"/>
    <property type="evidence" value="ECO:0007669"/>
    <property type="project" value="InterPro"/>
</dbReference>
<proteinExistence type="inferred from homology"/>
<keyword evidence="3" id="KW-0808">Transferase</keyword>
<keyword evidence="7" id="KW-1185">Reference proteome</keyword>
<keyword evidence="4" id="KW-1133">Transmembrane helix</keyword>
<dbReference type="SUPFAM" id="SSF53756">
    <property type="entry name" value="UDP-Glycosyltransferase/glycogen phosphorylase"/>
    <property type="match status" value="1"/>
</dbReference>
<evidence type="ECO:0000256" key="4">
    <source>
        <dbReference type="SAM" id="Phobius"/>
    </source>
</evidence>
<keyword evidence="5" id="KW-0732">Signal</keyword>
<evidence type="ECO:0000256" key="3">
    <source>
        <dbReference type="ARBA" id="ARBA00022679"/>
    </source>
</evidence>
<sequence>MTFTFRLSLLLLVAAWNFEPASTANILFLSPITSYSHTHFFFYTIKALASRGHTITHWNGLKPREDIRNVTHLHSTGMQKVNSRHDIGFDTNNPLKLWFKHPERMANICKTCYNDPVFHQLITSREQFDLIVIEAFMNECMLPLVQHFRAPFIYLSGLPPLPWMFESTCSPMSIQEYPALVTDFTDEMNLFQRTINIAVSTMMIYFRNWFILPRVDVEARHAWINSSEPLPTVKEIENRLSLFIGNSQPSITYHYFKSSTIVDAGGLHLRPPKPLPKDVEAFVNGSGDAGFIVLSFGSIVHGSGMPEATRKIFVAAFSRLPQRVLWKWEDESGMEDLPANVRLYTWLPPLLDLLAHPKMRLLMTHGGLYSNQETVWSGVPLIGFPVFGDQSNYVAKAEKDGYAIKLDWMTLTEDILYNSIHEIITNPKYKENVQKLSSLMREQVEMDRPLERAVHAIEHVARHHGAPHLRPASCRLNMLQRESMDVTLLLVLIILALAYLLVFIVRSSASRVLKWARTDQMKKKTQ</sequence>
<protein>
    <submittedName>
        <fullName evidence="6">UDP-glycosyltransferase 208C2</fullName>
    </submittedName>
</protein>
<dbReference type="EMBL" id="WJBH02000002">
    <property type="protein sequence ID" value="KAI9562830.1"/>
    <property type="molecule type" value="Genomic_DNA"/>
</dbReference>
<dbReference type="PANTHER" id="PTHR48043">
    <property type="entry name" value="EG:EG0003.4 PROTEIN-RELATED"/>
    <property type="match status" value="1"/>
</dbReference>
<evidence type="ECO:0000313" key="6">
    <source>
        <dbReference type="EMBL" id="KAI9562830.1"/>
    </source>
</evidence>
<keyword evidence="2" id="KW-0328">Glycosyltransferase</keyword>
<dbReference type="CDD" id="cd03784">
    <property type="entry name" value="GT1_Gtf-like"/>
    <property type="match status" value="1"/>
</dbReference>
<keyword evidence="4" id="KW-0812">Transmembrane</keyword>
<feature type="transmembrane region" description="Helical" evidence="4">
    <location>
        <begin position="486"/>
        <end position="505"/>
    </location>
</feature>
<comment type="caution">
    <text evidence="6">The sequence shown here is derived from an EMBL/GenBank/DDBJ whole genome shotgun (WGS) entry which is preliminary data.</text>
</comment>
<comment type="similarity">
    <text evidence="1">Belongs to the UDP-glycosyltransferase family.</text>
</comment>
<feature type="signal peptide" evidence="5">
    <location>
        <begin position="1"/>
        <end position="23"/>
    </location>
</feature>
<dbReference type="Proteomes" id="UP000820818">
    <property type="component" value="Linkage Group LG2"/>
</dbReference>
<dbReference type="Pfam" id="PF00201">
    <property type="entry name" value="UDPGT"/>
    <property type="match status" value="1"/>
</dbReference>
<dbReference type="AlphaFoldDB" id="A0AAD5Q108"/>
<feature type="chain" id="PRO_5042195865" evidence="5">
    <location>
        <begin position="24"/>
        <end position="526"/>
    </location>
</feature>
<dbReference type="PANTHER" id="PTHR48043:SF159">
    <property type="entry name" value="EG:EG0003.4 PROTEIN-RELATED"/>
    <property type="match status" value="1"/>
</dbReference>
<dbReference type="InterPro" id="IPR002213">
    <property type="entry name" value="UDP_glucos_trans"/>
</dbReference>
<keyword evidence="4" id="KW-0472">Membrane</keyword>
<evidence type="ECO:0000256" key="5">
    <source>
        <dbReference type="SAM" id="SignalP"/>
    </source>
</evidence>
<dbReference type="Gene3D" id="3.40.50.2000">
    <property type="entry name" value="Glycogen Phosphorylase B"/>
    <property type="match status" value="1"/>
</dbReference>
<accession>A0AAD5Q108</accession>
<dbReference type="FunFam" id="3.40.50.2000:FF:000021">
    <property type="entry name" value="UDP-glucuronosyltransferase"/>
    <property type="match status" value="1"/>
</dbReference>
<organism evidence="6 7">
    <name type="scientific">Daphnia sinensis</name>
    <dbReference type="NCBI Taxonomy" id="1820382"/>
    <lineage>
        <taxon>Eukaryota</taxon>
        <taxon>Metazoa</taxon>
        <taxon>Ecdysozoa</taxon>
        <taxon>Arthropoda</taxon>
        <taxon>Crustacea</taxon>
        <taxon>Branchiopoda</taxon>
        <taxon>Diplostraca</taxon>
        <taxon>Cladocera</taxon>
        <taxon>Anomopoda</taxon>
        <taxon>Daphniidae</taxon>
        <taxon>Daphnia</taxon>
        <taxon>Daphnia similis group</taxon>
    </lineage>
</organism>
<dbReference type="InterPro" id="IPR050271">
    <property type="entry name" value="UDP-glycosyltransferase"/>
</dbReference>
<gene>
    <name evidence="6" type="ORF">GHT06_010285</name>
</gene>
<name>A0AAD5Q108_9CRUS</name>